<accession>A0ABY0P3S8</accession>
<proteinExistence type="predicted"/>
<dbReference type="Pfam" id="PF07694">
    <property type="entry name" value="5TM-5TMR_LYT"/>
    <property type="match status" value="1"/>
</dbReference>
<dbReference type="InterPro" id="IPR035965">
    <property type="entry name" value="PAS-like_dom_sf"/>
</dbReference>
<dbReference type="PANTHER" id="PTHR32089:SF112">
    <property type="entry name" value="LYSOZYME-LIKE PROTEIN-RELATED"/>
    <property type="match status" value="1"/>
</dbReference>
<organism evidence="10 11">
    <name type="scientific">Bosea robiniae</name>
    <dbReference type="NCBI Taxonomy" id="1036780"/>
    <lineage>
        <taxon>Bacteria</taxon>
        <taxon>Pseudomonadati</taxon>
        <taxon>Pseudomonadota</taxon>
        <taxon>Alphaproteobacteria</taxon>
        <taxon>Hyphomicrobiales</taxon>
        <taxon>Boseaceae</taxon>
        <taxon>Bosea</taxon>
    </lineage>
</organism>
<keyword evidence="5 8" id="KW-0472">Membrane</keyword>
<dbReference type="InterPro" id="IPR004089">
    <property type="entry name" value="MCPsignal_dom"/>
</dbReference>
<evidence type="ECO:0000259" key="9">
    <source>
        <dbReference type="PROSITE" id="PS50111"/>
    </source>
</evidence>
<evidence type="ECO:0000256" key="2">
    <source>
        <dbReference type="ARBA" id="ARBA00022475"/>
    </source>
</evidence>
<comment type="caution">
    <text evidence="10">The sequence shown here is derived from an EMBL/GenBank/DDBJ whole genome shotgun (WGS) entry which is preliminary data.</text>
</comment>
<dbReference type="Gene3D" id="3.30.450.20">
    <property type="entry name" value="PAS domain"/>
    <property type="match status" value="1"/>
</dbReference>
<gene>
    <name evidence="10" type="ORF">SAMN05421844_104171</name>
</gene>
<keyword evidence="11" id="KW-1185">Reference proteome</keyword>
<feature type="transmembrane region" description="Helical" evidence="8">
    <location>
        <begin position="35"/>
        <end position="56"/>
    </location>
</feature>
<feature type="transmembrane region" description="Helical" evidence="8">
    <location>
        <begin position="133"/>
        <end position="151"/>
    </location>
</feature>
<keyword evidence="3 8" id="KW-0812">Transmembrane</keyword>
<feature type="domain" description="Methyl-accepting transducer" evidence="9">
    <location>
        <begin position="358"/>
        <end position="577"/>
    </location>
</feature>
<dbReference type="SUPFAM" id="SSF55785">
    <property type="entry name" value="PYP-like sensor domain (PAS domain)"/>
    <property type="match status" value="1"/>
</dbReference>
<feature type="transmembrane region" description="Helical" evidence="8">
    <location>
        <begin position="163"/>
        <end position="184"/>
    </location>
</feature>
<keyword evidence="2" id="KW-1003">Cell membrane</keyword>
<dbReference type="InterPro" id="IPR000014">
    <property type="entry name" value="PAS"/>
</dbReference>
<feature type="transmembrane region" description="Helical" evidence="8">
    <location>
        <begin position="100"/>
        <end position="121"/>
    </location>
</feature>
<dbReference type="Pfam" id="PF00015">
    <property type="entry name" value="MCPsignal"/>
    <property type="match status" value="1"/>
</dbReference>
<reference evidence="10 11" key="1">
    <citation type="submission" date="2016-10" db="EMBL/GenBank/DDBJ databases">
        <authorList>
            <person name="Varghese N."/>
            <person name="Submissions S."/>
        </authorList>
    </citation>
    <scope>NUCLEOTIDE SEQUENCE [LARGE SCALE GENOMIC DNA]</scope>
    <source>
        <strain evidence="10 11">DSM 26672</strain>
    </source>
</reference>
<evidence type="ECO:0000313" key="11">
    <source>
        <dbReference type="Proteomes" id="UP000199468"/>
    </source>
</evidence>
<evidence type="ECO:0000256" key="7">
    <source>
        <dbReference type="PROSITE-ProRule" id="PRU00284"/>
    </source>
</evidence>
<comment type="subcellular location">
    <subcellularLocation>
        <location evidence="1">Cell membrane</location>
        <topology evidence="1">Multi-pass membrane protein</topology>
    </subcellularLocation>
</comment>
<evidence type="ECO:0000313" key="10">
    <source>
        <dbReference type="EMBL" id="SDG49638.1"/>
    </source>
</evidence>
<evidence type="ECO:0000256" key="4">
    <source>
        <dbReference type="ARBA" id="ARBA00022989"/>
    </source>
</evidence>
<dbReference type="PROSITE" id="PS50111">
    <property type="entry name" value="CHEMOTAXIS_TRANSDUC_2"/>
    <property type="match status" value="1"/>
</dbReference>
<sequence length="610" mass="65202">MLLINLAESLFFLLLAGLLLTVATPRLSDRSWLRQVIVGVLFAAGALVSMGNPFEIMPGLVVDSRNSFAILAGPVGGPIASVLTAAPLVVMRYLSGGVGMVTGITGILARALIGIAYALWLARRRRPLGIGDLAALSAIDALILIASVGFIPGAAGERFLREAVPVMILVGTIGIFLTGIIVINDSERRETAYRLRTLIDRAPGTLYQRIVRPDDTLTYQFASFAIDRLLGITREEVERDPEIWLGKLLPEDRTRFEQQRRDQQDTETLWRFEGRYHAPDGGIVWLRSESTKRRLRDGTLVWDGILLDITSEKTLETRRGEIETLRKTTLDALAGDLERTVGKALRDVGASLRGMHDAAGQMVENANKTTQRAESVTQEAGSASRRIGSVAIAAEEIEASIRELTQQTSHADDTVRAAASYVRSTRSDVAGLTEAADKVRAVLDFIEEIAARTNLLALNATIEAARAGAAGRGFAVVAGEVKTLAEQTQKATRDIAATLADIRGAAATAFEAVAHIEGTMTTIEQTSGAIAAVVSRQAGIASTIATDAQAVALSADTVTTNVGAVGAEARVTGDAAIHVAEAARKVDEQAEALDRYVADFVRSVRTASRT</sequence>
<keyword evidence="4 8" id="KW-1133">Transmembrane helix</keyword>
<dbReference type="PANTHER" id="PTHR32089">
    <property type="entry name" value="METHYL-ACCEPTING CHEMOTAXIS PROTEIN MCPB"/>
    <property type="match status" value="1"/>
</dbReference>
<protein>
    <submittedName>
        <fullName evidence="10">Methyl-accepting chemotaxis protein</fullName>
    </submittedName>
</protein>
<dbReference type="InterPro" id="IPR011620">
    <property type="entry name" value="Sig_transdc_His_kinase_LytS_TM"/>
</dbReference>
<dbReference type="Proteomes" id="UP000199468">
    <property type="component" value="Unassembled WGS sequence"/>
</dbReference>
<dbReference type="Gene3D" id="1.10.287.950">
    <property type="entry name" value="Methyl-accepting chemotaxis protein"/>
    <property type="match status" value="1"/>
</dbReference>
<dbReference type="RefSeq" id="WP_170843397.1">
    <property type="nucleotide sequence ID" value="NZ_FNBZ01000004.1"/>
</dbReference>
<name>A0ABY0P3S8_9HYPH</name>
<evidence type="ECO:0000256" key="5">
    <source>
        <dbReference type="ARBA" id="ARBA00023136"/>
    </source>
</evidence>
<evidence type="ECO:0000256" key="1">
    <source>
        <dbReference type="ARBA" id="ARBA00004651"/>
    </source>
</evidence>
<dbReference type="SMART" id="SM00283">
    <property type="entry name" value="MA"/>
    <property type="match status" value="1"/>
</dbReference>
<keyword evidence="6 7" id="KW-0807">Transducer</keyword>
<evidence type="ECO:0000256" key="3">
    <source>
        <dbReference type="ARBA" id="ARBA00022692"/>
    </source>
</evidence>
<dbReference type="EMBL" id="FNBZ01000004">
    <property type="protein sequence ID" value="SDG49638.1"/>
    <property type="molecule type" value="Genomic_DNA"/>
</dbReference>
<dbReference type="CDD" id="cd00130">
    <property type="entry name" value="PAS"/>
    <property type="match status" value="1"/>
</dbReference>
<dbReference type="InterPro" id="IPR013655">
    <property type="entry name" value="PAS_fold_3"/>
</dbReference>
<evidence type="ECO:0000256" key="6">
    <source>
        <dbReference type="ARBA" id="ARBA00023224"/>
    </source>
</evidence>
<dbReference type="SUPFAM" id="SSF58104">
    <property type="entry name" value="Methyl-accepting chemotaxis protein (MCP) signaling domain"/>
    <property type="match status" value="1"/>
</dbReference>
<evidence type="ECO:0000256" key="8">
    <source>
        <dbReference type="SAM" id="Phobius"/>
    </source>
</evidence>
<dbReference type="Pfam" id="PF08447">
    <property type="entry name" value="PAS_3"/>
    <property type="match status" value="1"/>
</dbReference>
<feature type="transmembrane region" description="Helical" evidence="8">
    <location>
        <begin position="68"/>
        <end position="94"/>
    </location>
</feature>